<keyword evidence="4" id="KW-1185">Reference proteome</keyword>
<dbReference type="Pfam" id="PF03134">
    <property type="entry name" value="TB2_DP1_HVA22"/>
    <property type="match status" value="1"/>
</dbReference>
<evidence type="ECO:0000256" key="1">
    <source>
        <dbReference type="RuleBase" id="RU362006"/>
    </source>
</evidence>
<comment type="subcellular location">
    <subcellularLocation>
        <location evidence="1">Membrane</location>
        <topology evidence="1">Multi-pass membrane protein</topology>
    </subcellularLocation>
</comment>
<dbReference type="OrthoDB" id="5583319at2759"/>
<sequence length="304" mass="34383">MYKSYLLFSKFGFAQQKSMETDNFLSNLNSNLTYNNATLKAELEYFVKYWSVMAWFTAFEFIADFFLFLLPFYGVLKLSVILYLCLPQFLGAEYVYDNYLLPFIFKNKTNIDLYYNKINDTFFMATSELNNNQTSQNQDHQSSAIPSIINGYNNLTNILSPNSNPTGSNNFNNNYGYTNNNSSSSNAQQNHQKQSAIDLINNSLSAIGKVSQLLSNSNQGVPNTTNMQSFSSRSTDQFDHTDSSNFSSIDASKKSTVSSNEDSDIDMVLVPKESNNNNANIDSDSVPLLNSTASNPGLRKRWFW</sequence>
<accession>A0A1R1XUL3</accession>
<gene>
    <name evidence="3" type="ORF">AYI70_g5424</name>
</gene>
<evidence type="ECO:0000313" key="3">
    <source>
        <dbReference type="EMBL" id="OMJ18304.1"/>
    </source>
</evidence>
<evidence type="ECO:0000256" key="2">
    <source>
        <dbReference type="SAM" id="MobiDB-lite"/>
    </source>
</evidence>
<evidence type="ECO:0000313" key="4">
    <source>
        <dbReference type="Proteomes" id="UP000187283"/>
    </source>
</evidence>
<dbReference type="InterPro" id="IPR004345">
    <property type="entry name" value="TB2_DP1_HVA22"/>
</dbReference>
<dbReference type="PANTHER" id="PTHR12300">
    <property type="entry name" value="HVA22-LIKE PROTEINS"/>
    <property type="match status" value="1"/>
</dbReference>
<protein>
    <recommendedName>
        <fullName evidence="1">Protein YOP1</fullName>
    </recommendedName>
</protein>
<dbReference type="Proteomes" id="UP000187283">
    <property type="component" value="Unassembled WGS sequence"/>
</dbReference>
<name>A0A1R1XUL3_9FUNG</name>
<feature type="region of interest" description="Disordered" evidence="2">
    <location>
        <begin position="216"/>
        <end position="264"/>
    </location>
</feature>
<dbReference type="EMBL" id="LSSN01001790">
    <property type="protein sequence ID" value="OMJ18304.1"/>
    <property type="molecule type" value="Genomic_DNA"/>
</dbReference>
<comment type="similarity">
    <text evidence="1">Belongs to the DP1 family.</text>
</comment>
<feature type="compositionally biased region" description="Low complexity" evidence="2">
    <location>
        <begin position="162"/>
        <end position="186"/>
    </location>
</feature>
<feature type="transmembrane region" description="Helical" evidence="1">
    <location>
        <begin position="49"/>
        <end position="70"/>
    </location>
</feature>
<proteinExistence type="inferred from homology"/>
<organism evidence="3 4">
    <name type="scientific">Smittium culicis</name>
    <dbReference type="NCBI Taxonomy" id="133412"/>
    <lineage>
        <taxon>Eukaryota</taxon>
        <taxon>Fungi</taxon>
        <taxon>Fungi incertae sedis</taxon>
        <taxon>Zoopagomycota</taxon>
        <taxon>Kickxellomycotina</taxon>
        <taxon>Harpellomycetes</taxon>
        <taxon>Harpellales</taxon>
        <taxon>Legeriomycetaceae</taxon>
        <taxon>Smittium</taxon>
    </lineage>
</organism>
<feature type="region of interest" description="Disordered" evidence="2">
    <location>
        <begin position="162"/>
        <end position="194"/>
    </location>
</feature>
<keyword evidence="1" id="KW-0472">Membrane</keyword>
<keyword evidence="1" id="KW-1133">Transmembrane helix</keyword>
<dbReference type="GO" id="GO:0016020">
    <property type="term" value="C:membrane"/>
    <property type="evidence" value="ECO:0007669"/>
    <property type="project" value="UniProtKB-SubCell"/>
</dbReference>
<dbReference type="AlphaFoldDB" id="A0A1R1XUL3"/>
<comment type="caution">
    <text evidence="3">The sequence shown here is derived from an EMBL/GenBank/DDBJ whole genome shotgun (WGS) entry which is preliminary data.</text>
</comment>
<feature type="compositionally biased region" description="Polar residues" evidence="2">
    <location>
        <begin position="216"/>
        <end position="235"/>
    </location>
</feature>
<reference evidence="3 4" key="1">
    <citation type="submission" date="2017-01" db="EMBL/GenBank/DDBJ databases">
        <authorList>
            <person name="Mah S.A."/>
            <person name="Swanson W.J."/>
            <person name="Moy G.W."/>
            <person name="Vacquier V.D."/>
        </authorList>
    </citation>
    <scope>NUCLEOTIDE SEQUENCE [LARGE SCALE GENOMIC DNA]</scope>
    <source>
        <strain evidence="3 4">GSMNP</strain>
    </source>
</reference>
<keyword evidence="1" id="KW-0812">Transmembrane</keyword>
<comment type="caution">
    <text evidence="1">Lacks conserved residue(s) required for the propagation of feature annotation.</text>
</comment>
<feature type="compositionally biased region" description="Polar residues" evidence="2">
    <location>
        <begin position="243"/>
        <end position="260"/>
    </location>
</feature>